<gene>
    <name evidence="2" type="ORF">ES332_A08G161500v1</name>
</gene>
<keyword evidence="1" id="KW-0812">Transmembrane</keyword>
<evidence type="ECO:0000313" key="2">
    <source>
        <dbReference type="EMBL" id="TYI15055.1"/>
    </source>
</evidence>
<reference evidence="2 3" key="1">
    <citation type="submission" date="2019-07" db="EMBL/GenBank/DDBJ databases">
        <title>WGS assembly of Gossypium tomentosum.</title>
        <authorList>
            <person name="Chen Z.J."/>
            <person name="Sreedasyam A."/>
            <person name="Ando A."/>
            <person name="Song Q."/>
            <person name="De L."/>
            <person name="Hulse-Kemp A."/>
            <person name="Ding M."/>
            <person name="Ye W."/>
            <person name="Kirkbride R."/>
            <person name="Jenkins J."/>
            <person name="Plott C."/>
            <person name="Lovell J."/>
            <person name="Lin Y.-M."/>
            <person name="Vaughn R."/>
            <person name="Liu B."/>
            <person name="Li W."/>
            <person name="Simpson S."/>
            <person name="Scheffler B."/>
            <person name="Saski C."/>
            <person name="Grover C."/>
            <person name="Hu G."/>
            <person name="Conover J."/>
            <person name="Carlson J."/>
            <person name="Shu S."/>
            <person name="Boston L."/>
            <person name="Williams M."/>
            <person name="Peterson D."/>
            <person name="Mcgee K."/>
            <person name="Jones D."/>
            <person name="Wendel J."/>
            <person name="Stelly D."/>
            <person name="Grimwood J."/>
            <person name="Schmutz J."/>
        </authorList>
    </citation>
    <scope>NUCLEOTIDE SEQUENCE [LARGE SCALE GENOMIC DNA]</scope>
    <source>
        <strain evidence="2">7179.01</strain>
    </source>
</reference>
<dbReference type="EMBL" id="CM017617">
    <property type="protein sequence ID" value="TYI15055.1"/>
    <property type="molecule type" value="Genomic_DNA"/>
</dbReference>
<organism evidence="2 3">
    <name type="scientific">Gossypium tomentosum</name>
    <name type="common">Hawaiian cotton</name>
    <name type="synonym">Gossypium sandvicense</name>
    <dbReference type="NCBI Taxonomy" id="34277"/>
    <lineage>
        <taxon>Eukaryota</taxon>
        <taxon>Viridiplantae</taxon>
        <taxon>Streptophyta</taxon>
        <taxon>Embryophyta</taxon>
        <taxon>Tracheophyta</taxon>
        <taxon>Spermatophyta</taxon>
        <taxon>Magnoliopsida</taxon>
        <taxon>eudicotyledons</taxon>
        <taxon>Gunneridae</taxon>
        <taxon>Pentapetalae</taxon>
        <taxon>rosids</taxon>
        <taxon>malvids</taxon>
        <taxon>Malvales</taxon>
        <taxon>Malvaceae</taxon>
        <taxon>Malvoideae</taxon>
        <taxon>Gossypium</taxon>
    </lineage>
</organism>
<evidence type="ECO:0000313" key="3">
    <source>
        <dbReference type="Proteomes" id="UP000322667"/>
    </source>
</evidence>
<keyword evidence="1" id="KW-1133">Transmembrane helix</keyword>
<dbReference type="AlphaFoldDB" id="A0A5D2PIE8"/>
<protein>
    <submittedName>
        <fullName evidence="2">Uncharacterized protein</fullName>
    </submittedName>
</protein>
<evidence type="ECO:0000256" key="1">
    <source>
        <dbReference type="SAM" id="Phobius"/>
    </source>
</evidence>
<sequence length="50" mass="5361">MYGGALKAVRRLLAMAQRGNSRVSVWLNLGLGFGPLGLLGIGLFDLHGFF</sequence>
<accession>A0A5D2PIE8</accession>
<dbReference type="Proteomes" id="UP000322667">
    <property type="component" value="Chromosome A08"/>
</dbReference>
<proteinExistence type="predicted"/>
<keyword evidence="3" id="KW-1185">Reference proteome</keyword>
<keyword evidence="1" id="KW-0472">Membrane</keyword>
<name>A0A5D2PIE8_GOSTO</name>
<feature type="transmembrane region" description="Helical" evidence="1">
    <location>
        <begin position="25"/>
        <end position="44"/>
    </location>
</feature>